<organism evidence="4 6">
    <name type="scientific">Bursaphelenchus xylophilus</name>
    <name type="common">Pinewood nematode worm</name>
    <name type="synonym">Aphelenchoides xylophilus</name>
    <dbReference type="NCBI Taxonomy" id="6326"/>
    <lineage>
        <taxon>Eukaryota</taxon>
        <taxon>Metazoa</taxon>
        <taxon>Ecdysozoa</taxon>
        <taxon>Nematoda</taxon>
        <taxon>Chromadorea</taxon>
        <taxon>Rhabditida</taxon>
        <taxon>Tylenchina</taxon>
        <taxon>Tylenchomorpha</taxon>
        <taxon>Aphelenchoidea</taxon>
        <taxon>Aphelenchoididae</taxon>
        <taxon>Bursaphelenchus</taxon>
    </lineage>
</organism>
<dbReference type="AlphaFoldDB" id="A0A1I7RZ29"/>
<sequence>MGRLGVVILITLLYVCSTANRTDLRPAGGHIIYAYNITCLGKPVQGTMNYYTYETTVDTFNVTGYHNKYFLKPDAPSTIFLELKYKCKGKCFSYKDRITFDVNIAENGLRDLELANLNHSSIPCDFGV</sequence>
<dbReference type="EMBL" id="CAJFDI010000003">
    <property type="protein sequence ID" value="CAD5220643.1"/>
    <property type="molecule type" value="Genomic_DNA"/>
</dbReference>
<evidence type="ECO:0000313" key="4">
    <source>
        <dbReference type="Proteomes" id="UP000095284"/>
    </source>
</evidence>
<feature type="signal peptide" evidence="1">
    <location>
        <begin position="1"/>
        <end position="19"/>
    </location>
</feature>
<evidence type="ECO:0000313" key="5">
    <source>
        <dbReference type="Proteomes" id="UP000659654"/>
    </source>
</evidence>
<keyword evidence="1" id="KW-0732">Signal</keyword>
<protein>
    <submittedName>
        <fullName evidence="2">(pine wood nematode) hypothetical protein</fullName>
    </submittedName>
</protein>
<evidence type="ECO:0000313" key="6">
    <source>
        <dbReference type="WBParaSite" id="BXY_0599700.1"/>
    </source>
</evidence>
<evidence type="ECO:0000313" key="3">
    <source>
        <dbReference type="EMBL" id="CAG9106917.1"/>
    </source>
</evidence>
<accession>A0A1I7RZ29</accession>
<reference evidence="6" key="1">
    <citation type="submission" date="2016-11" db="UniProtKB">
        <authorList>
            <consortium name="WormBaseParasite"/>
        </authorList>
    </citation>
    <scope>IDENTIFICATION</scope>
</reference>
<dbReference type="Proteomes" id="UP000582659">
    <property type="component" value="Unassembled WGS sequence"/>
</dbReference>
<dbReference type="WBParaSite" id="BXY_0599700.1">
    <property type="protein sequence ID" value="BXY_0599700.1"/>
    <property type="gene ID" value="BXY_0599700"/>
</dbReference>
<dbReference type="Proteomes" id="UP000659654">
    <property type="component" value="Unassembled WGS sequence"/>
</dbReference>
<dbReference type="EMBL" id="CAJFCV020000003">
    <property type="protein sequence ID" value="CAG9106917.1"/>
    <property type="molecule type" value="Genomic_DNA"/>
</dbReference>
<reference evidence="3" key="2">
    <citation type="submission" date="2020-08" db="EMBL/GenBank/DDBJ databases">
        <authorList>
            <person name="Kikuchi T."/>
        </authorList>
    </citation>
    <scope>NUCLEOTIDE SEQUENCE</scope>
    <source>
        <strain evidence="2">Ka4C1</strain>
    </source>
</reference>
<dbReference type="OrthoDB" id="10423140at2759"/>
<proteinExistence type="predicted"/>
<gene>
    <name evidence="2" type="ORF">BXYJ_LOCUS6281</name>
</gene>
<dbReference type="Proteomes" id="UP000095284">
    <property type="component" value="Unplaced"/>
</dbReference>
<feature type="chain" id="PRO_5036308689" evidence="1">
    <location>
        <begin position="20"/>
        <end position="128"/>
    </location>
</feature>
<name>A0A1I7RZ29_BURXY</name>
<keyword evidence="5" id="KW-1185">Reference proteome</keyword>
<evidence type="ECO:0000313" key="2">
    <source>
        <dbReference type="EMBL" id="CAD5220643.1"/>
    </source>
</evidence>
<evidence type="ECO:0000256" key="1">
    <source>
        <dbReference type="SAM" id="SignalP"/>
    </source>
</evidence>